<feature type="region of interest" description="Disordered" evidence="1">
    <location>
        <begin position="90"/>
        <end position="110"/>
    </location>
</feature>
<feature type="compositionally biased region" description="Low complexity" evidence="1">
    <location>
        <begin position="90"/>
        <end position="99"/>
    </location>
</feature>
<name>A0A2P2K6V2_RHIMU</name>
<dbReference type="AlphaFoldDB" id="A0A2P2K6V2"/>
<dbReference type="EMBL" id="GGEC01020919">
    <property type="protein sequence ID" value="MBX01403.1"/>
    <property type="molecule type" value="Transcribed_RNA"/>
</dbReference>
<reference evidence="2" key="1">
    <citation type="submission" date="2018-02" db="EMBL/GenBank/DDBJ databases">
        <title>Rhizophora mucronata_Transcriptome.</title>
        <authorList>
            <person name="Meera S.P."/>
            <person name="Sreeshan A."/>
            <person name="Augustine A."/>
        </authorList>
    </citation>
    <scope>NUCLEOTIDE SEQUENCE</scope>
    <source>
        <tissue evidence="2">Leaf</tissue>
    </source>
</reference>
<sequence>MVVCKCCVKQREQEYITERKRQSLEYRYLRRQREAAICGNAHRGLGHRARQIYQSEFPYDSPIAGSRRCGDWRGSTVSCCGNSVPSLYCSSSRISSTSSPIKPRHQPRKT</sequence>
<evidence type="ECO:0000256" key="1">
    <source>
        <dbReference type="SAM" id="MobiDB-lite"/>
    </source>
</evidence>
<evidence type="ECO:0000313" key="2">
    <source>
        <dbReference type="EMBL" id="MBX01403.1"/>
    </source>
</evidence>
<protein>
    <submittedName>
        <fullName evidence="2">Uncharacterized protein</fullName>
    </submittedName>
</protein>
<accession>A0A2P2K6V2</accession>
<organism evidence="2">
    <name type="scientific">Rhizophora mucronata</name>
    <name type="common">Asiatic mangrove</name>
    <dbReference type="NCBI Taxonomy" id="61149"/>
    <lineage>
        <taxon>Eukaryota</taxon>
        <taxon>Viridiplantae</taxon>
        <taxon>Streptophyta</taxon>
        <taxon>Embryophyta</taxon>
        <taxon>Tracheophyta</taxon>
        <taxon>Spermatophyta</taxon>
        <taxon>Magnoliopsida</taxon>
        <taxon>eudicotyledons</taxon>
        <taxon>Gunneridae</taxon>
        <taxon>Pentapetalae</taxon>
        <taxon>rosids</taxon>
        <taxon>fabids</taxon>
        <taxon>Malpighiales</taxon>
        <taxon>Rhizophoraceae</taxon>
        <taxon>Rhizophora</taxon>
    </lineage>
</organism>
<proteinExistence type="predicted"/>